<gene>
    <name evidence="1" type="ORF">RFULGI_LOCUS19298</name>
</gene>
<organism evidence="1 2">
    <name type="scientific">Racocetra fulgida</name>
    <dbReference type="NCBI Taxonomy" id="60492"/>
    <lineage>
        <taxon>Eukaryota</taxon>
        <taxon>Fungi</taxon>
        <taxon>Fungi incertae sedis</taxon>
        <taxon>Mucoromycota</taxon>
        <taxon>Glomeromycotina</taxon>
        <taxon>Glomeromycetes</taxon>
        <taxon>Diversisporales</taxon>
        <taxon>Gigasporaceae</taxon>
        <taxon>Racocetra</taxon>
    </lineage>
</organism>
<comment type="caution">
    <text evidence="1">The sequence shown here is derived from an EMBL/GenBank/DDBJ whole genome shotgun (WGS) entry which is preliminary data.</text>
</comment>
<sequence length="85" mass="10024">WQMQFIDAGHLSFNSNGQNLLTTNNFTERMNRQLNHNYQKSKQLLYLLNNYGIKLLRKNLHPEGSNKNIYEARLVTPFNAQSIEQ</sequence>
<evidence type="ECO:0000313" key="2">
    <source>
        <dbReference type="Proteomes" id="UP000789396"/>
    </source>
</evidence>
<protein>
    <submittedName>
        <fullName evidence="1">3531_t:CDS:1</fullName>
    </submittedName>
</protein>
<dbReference type="EMBL" id="CAJVPZ010093389">
    <property type="protein sequence ID" value="CAG8816819.1"/>
    <property type="molecule type" value="Genomic_DNA"/>
</dbReference>
<dbReference type="AlphaFoldDB" id="A0A9N9PG23"/>
<reference evidence="1" key="1">
    <citation type="submission" date="2021-06" db="EMBL/GenBank/DDBJ databases">
        <authorList>
            <person name="Kallberg Y."/>
            <person name="Tangrot J."/>
            <person name="Rosling A."/>
        </authorList>
    </citation>
    <scope>NUCLEOTIDE SEQUENCE</scope>
    <source>
        <strain evidence="1">IN212</strain>
    </source>
</reference>
<accession>A0A9N9PG23</accession>
<evidence type="ECO:0000313" key="1">
    <source>
        <dbReference type="EMBL" id="CAG8816819.1"/>
    </source>
</evidence>
<feature type="non-terminal residue" evidence="1">
    <location>
        <position position="1"/>
    </location>
</feature>
<feature type="non-terminal residue" evidence="1">
    <location>
        <position position="85"/>
    </location>
</feature>
<name>A0A9N9PG23_9GLOM</name>
<proteinExistence type="predicted"/>
<dbReference type="OrthoDB" id="2429846at2759"/>
<keyword evidence="2" id="KW-1185">Reference proteome</keyword>
<dbReference type="Proteomes" id="UP000789396">
    <property type="component" value="Unassembled WGS sequence"/>
</dbReference>